<dbReference type="EMBL" id="VDFR01000008">
    <property type="protein sequence ID" value="TNC51401.1"/>
    <property type="molecule type" value="Genomic_DNA"/>
</dbReference>
<reference evidence="4 5" key="1">
    <citation type="submission" date="2019-05" db="EMBL/GenBank/DDBJ databases">
        <title>Mumia sp. nov., isolated from the intestinal contents of plateau pika (Ochotona curzoniae) in the Qinghai-Tibet plateau of China.</title>
        <authorList>
            <person name="Tian Z."/>
        </authorList>
    </citation>
    <scope>NUCLEOTIDE SEQUENCE [LARGE SCALE GENOMIC DNA]</scope>
    <source>
        <strain evidence="5">527</strain>
    </source>
</reference>
<evidence type="ECO:0000313" key="5">
    <source>
        <dbReference type="Proteomes" id="UP000306740"/>
    </source>
</evidence>
<evidence type="ECO:0000256" key="1">
    <source>
        <dbReference type="ARBA" id="ARBA00022679"/>
    </source>
</evidence>
<evidence type="ECO:0000313" key="4">
    <source>
        <dbReference type="EMBL" id="TNC51401.1"/>
    </source>
</evidence>
<accession>A0A5C4N1Z2</accession>
<organism evidence="4 5">
    <name type="scientific">Mumia zhuanghuii</name>
    <dbReference type="NCBI Taxonomy" id="2585211"/>
    <lineage>
        <taxon>Bacteria</taxon>
        <taxon>Bacillati</taxon>
        <taxon>Actinomycetota</taxon>
        <taxon>Actinomycetes</taxon>
        <taxon>Propionibacteriales</taxon>
        <taxon>Nocardioidaceae</taxon>
        <taxon>Mumia</taxon>
    </lineage>
</organism>
<dbReference type="PROSITE" id="PS51186">
    <property type="entry name" value="GNAT"/>
    <property type="match status" value="1"/>
</dbReference>
<protein>
    <submittedName>
        <fullName evidence="4">GNAT family N-acetyltransferase</fullName>
    </submittedName>
</protein>
<keyword evidence="2" id="KW-0012">Acyltransferase</keyword>
<dbReference type="InterPro" id="IPR050832">
    <property type="entry name" value="Bact_Acetyltransf"/>
</dbReference>
<dbReference type="Gene3D" id="3.40.630.30">
    <property type="match status" value="1"/>
</dbReference>
<dbReference type="InterPro" id="IPR016181">
    <property type="entry name" value="Acyl_CoA_acyltransferase"/>
</dbReference>
<dbReference type="CDD" id="cd04301">
    <property type="entry name" value="NAT_SF"/>
    <property type="match status" value="1"/>
</dbReference>
<proteinExistence type="predicted"/>
<dbReference type="PANTHER" id="PTHR43877:SF2">
    <property type="entry name" value="AMINOALKYLPHOSPHONATE N-ACETYLTRANSFERASE-RELATED"/>
    <property type="match status" value="1"/>
</dbReference>
<dbReference type="PANTHER" id="PTHR43877">
    <property type="entry name" value="AMINOALKYLPHOSPHONATE N-ACETYLTRANSFERASE-RELATED-RELATED"/>
    <property type="match status" value="1"/>
</dbReference>
<dbReference type="InterPro" id="IPR000182">
    <property type="entry name" value="GNAT_dom"/>
</dbReference>
<evidence type="ECO:0000256" key="2">
    <source>
        <dbReference type="ARBA" id="ARBA00023315"/>
    </source>
</evidence>
<dbReference type="AlphaFoldDB" id="A0A5C4N1Z2"/>
<dbReference type="OrthoDB" id="572496at2"/>
<sequence>MREVTPEPALPADVTAVRELVRSAYAPYVPRMGWEPGPMSADYDEAIADGVVDVVRDAGGLAAVVVARGGDDHLLIENIAVDPGRQGQGLGRALLAWAEAQATARGYAEVRLYTHETMTENLAFYRRHGFEVTRAAADDPYGRVHMRKVCVSP</sequence>
<feature type="domain" description="N-acetyltransferase" evidence="3">
    <location>
        <begin position="1"/>
        <end position="151"/>
    </location>
</feature>
<keyword evidence="1 4" id="KW-0808">Transferase</keyword>
<name>A0A5C4N1Z2_9ACTN</name>
<dbReference type="RefSeq" id="WP_139105082.1">
    <property type="nucleotide sequence ID" value="NZ_VDFR01000008.1"/>
</dbReference>
<dbReference type="Pfam" id="PF13508">
    <property type="entry name" value="Acetyltransf_7"/>
    <property type="match status" value="1"/>
</dbReference>
<dbReference type="SUPFAM" id="SSF55729">
    <property type="entry name" value="Acyl-CoA N-acyltransferases (Nat)"/>
    <property type="match status" value="1"/>
</dbReference>
<gene>
    <name evidence="4" type="ORF">FHE65_01735</name>
</gene>
<dbReference type="GO" id="GO:0016747">
    <property type="term" value="F:acyltransferase activity, transferring groups other than amino-acyl groups"/>
    <property type="evidence" value="ECO:0007669"/>
    <property type="project" value="InterPro"/>
</dbReference>
<comment type="caution">
    <text evidence="4">The sequence shown here is derived from an EMBL/GenBank/DDBJ whole genome shotgun (WGS) entry which is preliminary data.</text>
</comment>
<evidence type="ECO:0000259" key="3">
    <source>
        <dbReference type="PROSITE" id="PS51186"/>
    </source>
</evidence>
<dbReference type="Proteomes" id="UP000306740">
    <property type="component" value="Unassembled WGS sequence"/>
</dbReference>